<evidence type="ECO:0000256" key="5">
    <source>
        <dbReference type="ARBA" id="ARBA00022723"/>
    </source>
</evidence>
<dbReference type="PANTHER" id="PTHR10584:SF166">
    <property type="entry name" value="RIBOKINASE"/>
    <property type="match status" value="1"/>
</dbReference>
<evidence type="ECO:0000313" key="23">
    <source>
        <dbReference type="EMBL" id="SAY67190.1"/>
    </source>
</evidence>
<dbReference type="Proteomes" id="UP001260956">
    <property type="component" value="Unassembled WGS sequence"/>
</dbReference>
<evidence type="ECO:0000256" key="11">
    <source>
        <dbReference type="ARBA" id="ARBA00023277"/>
    </source>
</evidence>
<comment type="cofactor">
    <cofactor evidence="12">
        <name>Mg(2+)</name>
        <dbReference type="ChEBI" id="CHEBI:18420"/>
    </cofactor>
    <text evidence="12">Requires a divalent cation, most likely magnesium in vivo, as an electrophilic catalyst to aid phosphoryl group transfer. It is the chelate of the metal and the nucleotide that is the actual substrate.</text>
</comment>
<evidence type="ECO:0000313" key="24">
    <source>
        <dbReference type="Proteomes" id="UP000070452"/>
    </source>
</evidence>
<comment type="pathway">
    <text evidence="12">Carbohydrate metabolism; D-ribose degradation; D-ribose 5-phosphate from beta-D-ribopyranose: step 2/2.</text>
</comment>
<keyword evidence="11 12" id="KW-0119">Carbohydrate metabolism</keyword>
<feature type="binding site" evidence="12">
    <location>
        <position position="278"/>
    </location>
    <ligand>
        <name>ATP</name>
        <dbReference type="ChEBI" id="CHEBI:30616"/>
    </ligand>
</feature>
<feature type="binding site" evidence="12">
    <location>
        <position position="284"/>
    </location>
    <ligand>
        <name>K(+)</name>
        <dbReference type="ChEBI" id="CHEBI:29103"/>
    </ligand>
</feature>
<reference evidence="19 26" key="4">
    <citation type="submission" date="2017-02" db="EMBL/GenBank/DDBJ databases">
        <title>Clonality and virulence of isolates of VRE in Hematopoietic Stem Cell Transplanted (HSCT) patients.</title>
        <authorList>
            <person name="Marchi A.P."/>
            <person name="Martins R.C."/>
            <person name="Marie S.K."/>
            <person name="Levin A.S."/>
            <person name="Costa S.F."/>
        </authorList>
    </citation>
    <scope>NUCLEOTIDE SEQUENCE [LARGE SCALE GENOMIC DNA]</scope>
    <source>
        <strain evidence="19 26">LIM1759</strain>
    </source>
</reference>
<evidence type="ECO:0000313" key="20">
    <source>
        <dbReference type="EMBL" id="PZM56944.1"/>
    </source>
</evidence>
<dbReference type="InterPro" id="IPR029056">
    <property type="entry name" value="Ribokinase-like"/>
</dbReference>
<dbReference type="STRING" id="1352.AL014_10055"/>
<dbReference type="NCBIfam" id="TIGR02152">
    <property type="entry name" value="D_ribokin_bact"/>
    <property type="match status" value="1"/>
</dbReference>
<reference evidence="17" key="9">
    <citation type="submission" date="2022-05" db="EMBL/GenBank/DDBJ databases">
        <title>Draft genome sequences of Clostridium perfringens strains isolated from Peru.</title>
        <authorList>
            <person name="Hurtado R."/>
            <person name="Lima L."/>
            <person name="Sousa T."/>
            <person name="Jaiswal A.K."/>
            <person name="Tiwari S."/>
            <person name="Maturrano L."/>
            <person name="Brenig B."/>
            <person name="Azevedo V."/>
        </authorList>
    </citation>
    <scope>NUCLEOTIDE SEQUENCE</scope>
    <source>
        <strain evidence="17">CP4</strain>
    </source>
</reference>
<dbReference type="Pfam" id="PF00294">
    <property type="entry name" value="PfkB"/>
    <property type="match status" value="1"/>
</dbReference>
<dbReference type="PANTHER" id="PTHR10584">
    <property type="entry name" value="SUGAR KINASE"/>
    <property type="match status" value="1"/>
</dbReference>
<feature type="binding site" evidence="12">
    <location>
        <begin position="252"/>
        <end position="253"/>
    </location>
    <ligand>
        <name>ATP</name>
        <dbReference type="ChEBI" id="CHEBI:30616"/>
    </ligand>
</feature>
<feature type="binding site" evidence="12">
    <location>
        <position position="253"/>
    </location>
    <ligand>
        <name>substrate</name>
    </ligand>
</feature>
<comment type="subcellular location">
    <subcellularLocation>
        <location evidence="12">Cytoplasm</location>
    </subcellularLocation>
</comment>
<dbReference type="Proteomes" id="UP001139644">
    <property type="component" value="Unassembled WGS sequence"/>
</dbReference>
<dbReference type="EMBL" id="JARPTX010000017">
    <property type="protein sequence ID" value="MDT2369858.1"/>
    <property type="molecule type" value="Genomic_DNA"/>
</dbReference>
<dbReference type="PROSITE" id="PS00584">
    <property type="entry name" value="PFKB_KINASES_2"/>
    <property type="match status" value="1"/>
</dbReference>
<evidence type="ECO:0000313" key="14">
    <source>
        <dbReference type="EMBL" id="KAB7577205.1"/>
    </source>
</evidence>
<proteinExistence type="inferred from homology"/>
<comment type="caution">
    <text evidence="12">Lacks conserved residue(s) required for the propagation of feature annotation.</text>
</comment>
<comment type="catalytic activity">
    <reaction evidence="12">
        <text>D-ribose + ATP = D-ribose 5-phosphate + ADP + H(+)</text>
        <dbReference type="Rhea" id="RHEA:13697"/>
        <dbReference type="ChEBI" id="CHEBI:15378"/>
        <dbReference type="ChEBI" id="CHEBI:30616"/>
        <dbReference type="ChEBI" id="CHEBI:47013"/>
        <dbReference type="ChEBI" id="CHEBI:78346"/>
        <dbReference type="ChEBI" id="CHEBI:456216"/>
        <dbReference type="EC" id="2.7.1.15"/>
    </reaction>
</comment>
<reference evidence="16" key="8">
    <citation type="journal article" date="2022" name="J. Anim. Sci.">
        <title>Whole genome sequence analyses-based assessment of virulence potential and antimicrobial susceptibilities and resistance of Enterococcus faecium strains isolated from commercial swine and cattle probiotic products.</title>
        <authorList>
            <person name="Shridhar P.B."/>
            <person name="Amachawadi R.G."/>
            <person name="Tokach M."/>
            <person name="Patel I."/>
            <person name="Gangiredla J."/>
            <person name="Mammel M."/>
            <person name="Nagaraja T.G."/>
        </authorList>
    </citation>
    <scope>NUCLEOTIDE SEQUENCE</scope>
    <source>
        <strain evidence="16">EF215</strain>
    </source>
</reference>
<comment type="similarity">
    <text evidence="12">Belongs to the carbohydrate kinase PfkB family. Ribokinase subfamily.</text>
</comment>
<dbReference type="GO" id="GO:0046872">
    <property type="term" value="F:metal ion binding"/>
    <property type="evidence" value="ECO:0007669"/>
    <property type="project" value="UniProtKB-KW"/>
</dbReference>
<dbReference type="EMBL" id="LEQJ01000011">
    <property type="protein sequence ID" value="RBS30058.1"/>
    <property type="molecule type" value="Genomic_DNA"/>
</dbReference>
<evidence type="ECO:0000313" key="21">
    <source>
        <dbReference type="EMBL" id="RBS30058.1"/>
    </source>
</evidence>
<keyword evidence="4 12" id="KW-0808">Transferase</keyword>
<reference evidence="21 28" key="1">
    <citation type="submission" date="2015-06" db="EMBL/GenBank/DDBJ databases">
        <title>The Genome Sequence of Enterococcus faecium 131EA1.</title>
        <authorList>
            <consortium name="The Broad Institute Genomics Platform"/>
            <consortium name="The Broad Institute Genome Sequencing Center for Infectious Disease"/>
            <person name="Earl A.M."/>
            <person name="Van Tyne D."/>
            <person name="Lebreton F."/>
            <person name="Saavedra J.T."/>
            <person name="Gilmore M.S."/>
            <person name="Manson Mcguire A."/>
            <person name="Clock S."/>
            <person name="Crupain M."/>
            <person name="Rangan U."/>
            <person name="Young S."/>
            <person name="Abouelleil A."/>
            <person name="Cao P."/>
            <person name="Chapman S.B."/>
            <person name="Griggs A."/>
            <person name="Priest M."/>
            <person name="Shea T."/>
            <person name="Wortman J."/>
            <person name="Nusbaum C."/>
            <person name="Birren B."/>
        </authorList>
    </citation>
    <scope>NUCLEOTIDE SEQUENCE [LARGE SCALE GENOMIC DNA]</scope>
    <source>
        <strain evidence="21 28">131EA1</strain>
    </source>
</reference>
<evidence type="ECO:0000256" key="3">
    <source>
        <dbReference type="ARBA" id="ARBA00016943"/>
    </source>
</evidence>
<evidence type="ECO:0000313" key="19">
    <source>
        <dbReference type="EMBL" id="OOL84011.1"/>
    </source>
</evidence>
<dbReference type="AlphaFoldDB" id="A0A133CZK2"/>
<dbReference type="Proteomes" id="UP000249070">
    <property type="component" value="Unassembled WGS sequence"/>
</dbReference>
<evidence type="ECO:0000256" key="2">
    <source>
        <dbReference type="ARBA" id="ARBA00012035"/>
    </source>
</evidence>
<sequence>MNTVTVIGSINMDTTLRLTNMPKPGETMHAHEIFHAGGGKGANQAVAAKRSGARTSFIGGVGADSEGQQLLDLLTKENIDTSGIAEIQGATTGQAMIMVDAAGENSILIHAGANNAFHEQEVLKNKQLITNSDFIIAQFESSLDATILAFSIAKDAGKTTILNPAPARETIPTELLEKTDIIIPNETETEIITGIRVTDHNSLVAAAEKLHELGIGTVIITLGSAGAFYHTEKEHGIVPAFKVDAVDTTAAGDTFIGALSSTLQPDLSNLKEAILYGNLASSVAVQSYGAQPSIPYREALEQSAV</sequence>
<dbReference type="SUPFAM" id="SSF53613">
    <property type="entry name" value="Ribokinase-like"/>
    <property type="match status" value="1"/>
</dbReference>
<dbReference type="GO" id="GO:0019303">
    <property type="term" value="P:D-ribose catabolic process"/>
    <property type="evidence" value="ECO:0007669"/>
    <property type="project" value="UniProtKB-UniRule"/>
</dbReference>
<name>A0A133CZK2_ENTFC</name>
<feature type="binding site" evidence="12">
    <location>
        <position position="287"/>
    </location>
    <ligand>
        <name>K(+)</name>
        <dbReference type="ChEBI" id="CHEBI:29103"/>
    </ligand>
</feature>
<dbReference type="Proteomes" id="UP001141166">
    <property type="component" value="Unassembled WGS sequence"/>
</dbReference>
<feature type="binding site" evidence="12">
    <location>
        <position position="249"/>
    </location>
    <ligand>
        <name>K(+)</name>
        <dbReference type="ChEBI" id="CHEBI:29103"/>
    </ligand>
</feature>
<keyword evidence="12" id="KW-0963">Cytoplasm</keyword>
<evidence type="ECO:0000313" key="16">
    <source>
        <dbReference type="EMBL" id="MBX4221818.1"/>
    </source>
</evidence>
<evidence type="ECO:0000313" key="30">
    <source>
        <dbReference type="Proteomes" id="UP000469871"/>
    </source>
</evidence>
<evidence type="ECO:0000313" key="22">
    <source>
        <dbReference type="EMBL" id="RXU88596.1"/>
    </source>
</evidence>
<dbReference type="EMBL" id="WEFP01000001">
    <property type="protein sequence ID" value="KAB7577205.1"/>
    <property type="molecule type" value="Genomic_DNA"/>
</dbReference>
<dbReference type="EMBL" id="PJVH01000020">
    <property type="protein sequence ID" value="RXU88596.1"/>
    <property type="molecule type" value="Genomic_DNA"/>
</dbReference>
<evidence type="ECO:0000256" key="7">
    <source>
        <dbReference type="ARBA" id="ARBA00022777"/>
    </source>
</evidence>
<feature type="binding site" evidence="12">
    <location>
        <begin position="11"/>
        <end position="13"/>
    </location>
    <ligand>
        <name>substrate</name>
    </ligand>
</feature>
<comment type="subunit">
    <text evidence="12">Homodimer.</text>
</comment>
<dbReference type="UniPathway" id="UPA00916">
    <property type="reaction ID" value="UER00889"/>
</dbReference>
<evidence type="ECO:0000256" key="1">
    <source>
        <dbReference type="ARBA" id="ARBA00005380"/>
    </source>
</evidence>
<evidence type="ECO:0000313" key="26">
    <source>
        <dbReference type="Proteomes" id="UP000191171"/>
    </source>
</evidence>
<evidence type="ECO:0000313" key="28">
    <source>
        <dbReference type="Proteomes" id="UP000253144"/>
    </source>
</evidence>
<feature type="active site" description="Proton acceptor" evidence="12">
    <location>
        <position position="253"/>
    </location>
</feature>
<dbReference type="Proteomes" id="UP000253144">
    <property type="component" value="Unassembled WGS sequence"/>
</dbReference>
<dbReference type="EMBL" id="QHGU01000004">
    <property type="protein sequence ID" value="PZM56944.1"/>
    <property type="molecule type" value="Genomic_DNA"/>
</dbReference>
<dbReference type="InterPro" id="IPR011611">
    <property type="entry name" value="PfkB_dom"/>
</dbReference>
<reference evidence="15 24" key="2">
    <citation type="submission" date="2016-01" db="EMBL/GenBank/DDBJ databases">
        <title>Molecular Mechanisms for transfer of large genomic segments between Enterococcus faecium strains.</title>
        <authorList>
            <person name="Garcia-Solache M.A."/>
            <person name="Lebreton F."/>
            <person name="Mclaughlin R.E."/>
            <person name="Whiteaker J.D."/>
            <person name="Gilmore M.S."/>
            <person name="Rice L.B."/>
        </authorList>
    </citation>
    <scope>NUCLEOTIDE SEQUENCE [LARGE SCALE GENOMIC DNA]</scope>
    <source>
        <strain evidence="15 24">D344RRF x C68</strain>
    </source>
</reference>
<keyword evidence="7 12" id="KW-0418">Kinase</keyword>
<feature type="binding site" evidence="12">
    <location>
        <begin position="221"/>
        <end position="226"/>
    </location>
    <ligand>
        <name>ATP</name>
        <dbReference type="ChEBI" id="CHEBI:30616"/>
    </ligand>
</feature>
<dbReference type="Proteomes" id="UP000183509">
    <property type="component" value="Unassembled WGS sequence"/>
</dbReference>
<dbReference type="HAMAP" id="MF_01987">
    <property type="entry name" value="Ribokinase"/>
    <property type="match status" value="1"/>
</dbReference>
<dbReference type="EMBL" id="MVGJ01000004">
    <property type="protein sequence ID" value="OOL84011.1"/>
    <property type="molecule type" value="Genomic_DNA"/>
</dbReference>
<dbReference type="InterPro" id="IPR002173">
    <property type="entry name" value="Carboh/pur_kinase_PfkB_CS"/>
</dbReference>
<feature type="binding site" evidence="12">
    <location>
        <position position="293"/>
    </location>
    <ligand>
        <name>K(+)</name>
        <dbReference type="ChEBI" id="CHEBI:29103"/>
    </ligand>
</feature>
<dbReference type="InterPro" id="IPR002139">
    <property type="entry name" value="Ribo/fructo_kinase"/>
</dbReference>
<reference evidence="23 25" key="3">
    <citation type="submission" date="2016-04" db="EMBL/GenBank/DDBJ databases">
        <authorList>
            <person name="Millard A."/>
        </authorList>
    </citation>
    <scope>NUCLEOTIDE SEQUENCE [LARGE SCALE GENOMIC DNA]</scope>
    <source>
        <strain evidence="23">Isolate 22</strain>
    </source>
</reference>
<evidence type="ECO:0000259" key="13">
    <source>
        <dbReference type="Pfam" id="PF00294"/>
    </source>
</evidence>
<evidence type="ECO:0000256" key="6">
    <source>
        <dbReference type="ARBA" id="ARBA00022741"/>
    </source>
</evidence>
<evidence type="ECO:0000256" key="12">
    <source>
        <dbReference type="HAMAP-Rule" id="MF_01987"/>
    </source>
</evidence>
<organism evidence="18 31">
    <name type="scientific">Enterococcus faecium</name>
    <name type="common">Streptococcus faecium</name>
    <dbReference type="NCBI Taxonomy" id="1352"/>
    <lineage>
        <taxon>Bacteria</taxon>
        <taxon>Bacillati</taxon>
        <taxon>Bacillota</taxon>
        <taxon>Bacilli</taxon>
        <taxon>Lactobacillales</taxon>
        <taxon>Enterococcaceae</taxon>
        <taxon>Enterococcus</taxon>
    </lineage>
</organism>
<evidence type="ECO:0000256" key="10">
    <source>
        <dbReference type="ARBA" id="ARBA00022958"/>
    </source>
</evidence>
<evidence type="ECO:0000256" key="4">
    <source>
        <dbReference type="ARBA" id="ARBA00022679"/>
    </source>
</evidence>
<feature type="binding site" evidence="12">
    <location>
        <position position="247"/>
    </location>
    <ligand>
        <name>K(+)</name>
        <dbReference type="ChEBI" id="CHEBI:29103"/>
    </ligand>
</feature>
<evidence type="ECO:0000313" key="15">
    <source>
        <dbReference type="EMBL" id="KWX18199.1"/>
    </source>
</evidence>
<evidence type="ECO:0000256" key="8">
    <source>
        <dbReference type="ARBA" id="ARBA00022840"/>
    </source>
</evidence>
<comment type="function">
    <text evidence="12">Catalyzes the phosphorylation of ribose at O-5 in a reaction requiring ATP and magnesium. The resulting D-ribose-5-phosphate can then be used either for sythesis of nucleotides, histidine, and tryptophan, or as a component of the pentose phosphate pathway.</text>
</comment>
<keyword evidence="6 12" id="KW-0547">Nucleotide-binding</keyword>
<dbReference type="GO" id="GO:0004747">
    <property type="term" value="F:ribokinase activity"/>
    <property type="evidence" value="ECO:0007669"/>
    <property type="project" value="UniProtKB-UniRule"/>
</dbReference>
<dbReference type="RefSeq" id="WP_002286294.1">
    <property type="nucleotide sequence ID" value="NZ_AP019394.1"/>
</dbReference>
<dbReference type="Proteomes" id="UP000469871">
    <property type="component" value="Unassembled WGS sequence"/>
</dbReference>
<keyword evidence="10 12" id="KW-0630">Potassium</keyword>
<gene>
    <name evidence="12 18" type="primary">rbsK</name>
    <name evidence="15" type="ORF">AWT83_06845</name>
    <name evidence="19" type="ORF">B1P95_00700</name>
    <name evidence="22" type="ORF">CYQ77_07560</name>
    <name evidence="20" type="ORF">DKP91_01380</name>
    <name evidence="23" type="ORF">DTPHA_600215</name>
    <name evidence="21" type="ORF">EB12_01807</name>
    <name evidence="14" type="ORF">GBM73_07700</name>
    <name evidence="16" type="ORF">KYX88_03005</name>
    <name evidence="17" type="ORF">M3X98_01205</name>
    <name evidence="18" type="ORF">P6Z85_06745</name>
</gene>
<dbReference type="Proteomes" id="UP000070452">
    <property type="component" value="Unassembled WGS sequence"/>
</dbReference>
<evidence type="ECO:0000313" key="31">
    <source>
        <dbReference type="Proteomes" id="UP001260956"/>
    </source>
</evidence>
<keyword evidence="5 12" id="KW-0479">Metal-binding</keyword>
<evidence type="ECO:0000313" key="17">
    <source>
        <dbReference type="EMBL" id="MDC4246680.1"/>
    </source>
</evidence>
<comment type="caution">
    <text evidence="18">The sequence shown here is derived from an EMBL/GenBank/DDBJ whole genome shotgun (WGS) entry which is preliminary data.</text>
</comment>
<dbReference type="Proteomes" id="UP000191171">
    <property type="component" value="Unassembled WGS sequence"/>
</dbReference>
<feature type="binding site" evidence="12">
    <location>
        <position position="289"/>
    </location>
    <ligand>
        <name>K(+)</name>
        <dbReference type="ChEBI" id="CHEBI:29103"/>
    </ligand>
</feature>
<evidence type="ECO:0000313" key="18">
    <source>
        <dbReference type="EMBL" id="MDT2369858.1"/>
    </source>
</evidence>
<dbReference type="PRINTS" id="PR00990">
    <property type="entry name" value="RIBOKINASE"/>
</dbReference>
<dbReference type="PATRIC" id="fig|1352.1358.peg.388"/>
<evidence type="ECO:0000313" key="27">
    <source>
        <dbReference type="Proteomes" id="UP000249070"/>
    </source>
</evidence>
<evidence type="ECO:0000256" key="9">
    <source>
        <dbReference type="ARBA" id="ARBA00022842"/>
    </source>
</evidence>
<reference evidence="14 30" key="7">
    <citation type="submission" date="2019-10" db="EMBL/GenBank/DDBJ databases">
        <title>Evolutionary dynamics of vancomycin-resistant Enterococcus faecium during gastrointestinal tract colonization and bloodstream infection in immunocompromised pediatric patients.</title>
        <authorList>
            <person name="Chilambi G.S."/>
            <person name="Nordstrom H.R."/>
            <person name="Evans D.R."/>
            <person name="Ferrolino J."/>
            <person name="Hayden R.T."/>
            <person name="Maron G.M."/>
            <person name="Vo A.N."/>
            <person name="Gilmore M.S."/>
            <person name="Wolf J."/>
            <person name="Rosch J.W."/>
            <person name="Van Tyne D."/>
        </authorList>
    </citation>
    <scope>NUCLEOTIDE SEQUENCE [LARGE SCALE GENOMIC DNA]</scope>
    <source>
        <strain evidence="14 30">VRECG27</strain>
    </source>
</reference>
<dbReference type="EMBL" id="FKLM01000002">
    <property type="protein sequence ID" value="SAY67190.1"/>
    <property type="molecule type" value="Genomic_DNA"/>
</dbReference>
<dbReference type="EC" id="2.7.1.15" evidence="2 12"/>
<reference evidence="20 27" key="6">
    <citation type="submission" date="2018-05" db="EMBL/GenBank/DDBJ databases">
        <title>Vancomycin-resistant Enterococcus faecium strain from Chelyabinsk, Russia.</title>
        <authorList>
            <person name="Gostev V."/>
            <person name="Goncharov A."/>
            <person name="Kolodzhieva V."/>
            <person name="Suvorov A."/>
            <person name="Sidorenko S."/>
            <person name="Zueva L."/>
        </authorList>
    </citation>
    <scope>NUCLEOTIDE SEQUENCE [LARGE SCALE GENOMIC DNA]</scope>
    <source>
        <strain evidence="20 27">20</strain>
    </source>
</reference>
<dbReference type="GeneID" id="66453388"/>
<dbReference type="EMBL" id="LRHK01000001">
    <property type="protein sequence ID" value="KWX18199.1"/>
    <property type="molecule type" value="Genomic_DNA"/>
</dbReference>
<feature type="binding site" evidence="12">
    <location>
        <position position="185"/>
    </location>
    <ligand>
        <name>ATP</name>
        <dbReference type="ChEBI" id="CHEBI:30616"/>
    </ligand>
</feature>
<feature type="binding site" evidence="12">
    <location>
        <begin position="39"/>
        <end position="43"/>
    </location>
    <ligand>
        <name>substrate</name>
    </ligand>
</feature>
<dbReference type="EMBL" id="JAMWMK010000001">
    <property type="protein sequence ID" value="MDC4246680.1"/>
    <property type="molecule type" value="Genomic_DNA"/>
</dbReference>
<dbReference type="GO" id="GO:0005524">
    <property type="term" value="F:ATP binding"/>
    <property type="evidence" value="ECO:0007669"/>
    <property type="project" value="UniProtKB-UniRule"/>
</dbReference>
<accession>A0A133CZK2</accession>
<dbReference type="Proteomes" id="UP000289562">
    <property type="component" value="Unassembled WGS sequence"/>
</dbReference>
<dbReference type="Gene3D" id="3.40.1190.20">
    <property type="match status" value="1"/>
</dbReference>
<evidence type="ECO:0000313" key="25">
    <source>
        <dbReference type="Proteomes" id="UP000183509"/>
    </source>
</evidence>
<dbReference type="EMBL" id="JAIFOC010000023">
    <property type="protein sequence ID" value="MBX4221818.1"/>
    <property type="molecule type" value="Genomic_DNA"/>
</dbReference>
<reference evidence="18" key="10">
    <citation type="submission" date="2023-03" db="EMBL/GenBank/DDBJ databases">
        <authorList>
            <person name="Shen W."/>
            <person name="Cai J."/>
        </authorList>
    </citation>
    <scope>NUCLEOTIDE SEQUENCE</scope>
    <source>
        <strain evidence="18">B1010-2</strain>
    </source>
</reference>
<dbReference type="CDD" id="cd01174">
    <property type="entry name" value="ribokinase"/>
    <property type="match status" value="1"/>
</dbReference>
<keyword evidence="8 12" id="KW-0067">ATP-binding</keyword>
<evidence type="ECO:0000313" key="29">
    <source>
        <dbReference type="Proteomes" id="UP000289562"/>
    </source>
</evidence>
<comment type="activity regulation">
    <text evidence="12">Activated by a monovalent cation that binds near, but not in, the active site. The most likely occupant of the site in vivo is potassium. Ion binding induces a conformational change that may alter substrate affinity.</text>
</comment>
<dbReference type="OMA" id="CFARHYV"/>
<reference evidence="22 29" key="5">
    <citation type="submission" date="2017-12" db="EMBL/GenBank/DDBJ databases">
        <title>A pool of 800 enterococci isolated from chicken carcass rinse samples from New Zealand.</title>
        <authorList>
            <person name="Zhang J."/>
            <person name="Rogers L."/>
            <person name="Midwinter A."/>
            <person name="French N."/>
        </authorList>
    </citation>
    <scope>NUCLEOTIDE SEQUENCE [LARGE SCALE GENOMIC DNA]</scope>
    <source>
        <strain evidence="22 29">EN697</strain>
    </source>
</reference>
<feature type="domain" description="Carbohydrate kinase PfkB" evidence="13">
    <location>
        <begin position="1"/>
        <end position="295"/>
    </location>
</feature>
<dbReference type="GO" id="GO:0005829">
    <property type="term" value="C:cytosol"/>
    <property type="evidence" value="ECO:0007669"/>
    <property type="project" value="TreeGrafter"/>
</dbReference>
<keyword evidence="9 12" id="KW-0460">Magnesium</keyword>
<dbReference type="InterPro" id="IPR011877">
    <property type="entry name" value="Ribokinase"/>
</dbReference>
<feature type="binding site" evidence="12">
    <location>
        <position position="140"/>
    </location>
    <ligand>
        <name>substrate</name>
    </ligand>
</feature>
<comment type="similarity">
    <text evidence="1">Belongs to the carbohydrate kinase pfkB family.</text>
</comment>
<protein>
    <recommendedName>
        <fullName evidence="3 12">Ribokinase</fullName>
        <shortName evidence="12">RK</shortName>
        <ecNumber evidence="2 12">2.7.1.15</ecNumber>
    </recommendedName>
</protein>